<dbReference type="InterPro" id="IPR006710">
    <property type="entry name" value="Glyco_hydro_43"/>
</dbReference>
<comment type="caution">
    <text evidence="10">The sequence shown here is derived from an EMBL/GenBank/DDBJ whole genome shotgun (WGS) entry which is preliminary data.</text>
</comment>
<comment type="catalytic activity">
    <reaction evidence="1">
        <text>Hydrolysis of terminal non-reducing alpha-L-arabinofuranoside residues in alpha-L-arabinosides.</text>
        <dbReference type="EC" id="3.2.1.55"/>
    </reaction>
</comment>
<accession>A0A9X2JEB1</accession>
<comment type="similarity">
    <text evidence="2">Belongs to the glycosyl hydrolase 51 family.</text>
</comment>
<dbReference type="AlphaFoldDB" id="A0A9X2JEB1"/>
<gene>
    <name evidence="10" type="ORF">NG895_02765</name>
</gene>
<evidence type="ECO:0000256" key="6">
    <source>
        <dbReference type="ARBA" id="ARBA00022801"/>
    </source>
</evidence>
<dbReference type="Pfam" id="PF22848">
    <property type="entry name" value="ASD1_dom"/>
    <property type="match status" value="1"/>
</dbReference>
<feature type="site" description="Important for catalytic activity, responsible for pKa modulation of the active site Glu and correct orientation of both the proton donor and substrate" evidence="8">
    <location>
        <position position="426"/>
    </location>
</feature>
<dbReference type="InterPro" id="IPR051563">
    <property type="entry name" value="Glycosyl_Hydrolase_51"/>
</dbReference>
<name>A0A9X2JEB1_9BACT</name>
<proteinExistence type="inferred from homology"/>
<dbReference type="InterPro" id="IPR010720">
    <property type="entry name" value="Alpha-L-AF_C"/>
</dbReference>
<evidence type="ECO:0000256" key="3">
    <source>
        <dbReference type="ARBA" id="ARBA00009865"/>
    </source>
</evidence>
<evidence type="ECO:0000256" key="1">
    <source>
        <dbReference type="ARBA" id="ARBA00001462"/>
    </source>
</evidence>
<dbReference type="SMART" id="SM00813">
    <property type="entry name" value="Alpha-L-AF_C"/>
    <property type="match status" value="1"/>
</dbReference>
<dbReference type="GO" id="GO:0046556">
    <property type="term" value="F:alpha-L-arabinofuranosidase activity"/>
    <property type="evidence" value="ECO:0007669"/>
    <property type="project" value="UniProtKB-EC"/>
</dbReference>
<evidence type="ECO:0000313" key="10">
    <source>
        <dbReference type="EMBL" id="MCO6042820.1"/>
    </source>
</evidence>
<reference evidence="10" key="1">
    <citation type="submission" date="2022-06" db="EMBL/GenBank/DDBJ databases">
        <title>Aeoliella straminimaris, a novel planctomycete from sediments.</title>
        <authorList>
            <person name="Vitorino I.R."/>
            <person name="Lage O.M."/>
        </authorList>
    </citation>
    <scope>NUCLEOTIDE SEQUENCE</scope>
    <source>
        <strain evidence="10">ICT_H6.2</strain>
    </source>
</reference>
<dbReference type="SUPFAM" id="SSF49785">
    <property type="entry name" value="Galactose-binding domain-like"/>
    <property type="match status" value="1"/>
</dbReference>
<evidence type="ECO:0000313" key="11">
    <source>
        <dbReference type="Proteomes" id="UP001155241"/>
    </source>
</evidence>
<dbReference type="Proteomes" id="UP001155241">
    <property type="component" value="Unassembled WGS sequence"/>
</dbReference>
<dbReference type="EMBL" id="JAMXLR010000011">
    <property type="protein sequence ID" value="MCO6042820.1"/>
    <property type="molecule type" value="Genomic_DNA"/>
</dbReference>
<dbReference type="SUPFAM" id="SSF51445">
    <property type="entry name" value="(Trans)glycosidases"/>
    <property type="match status" value="1"/>
</dbReference>
<dbReference type="GO" id="GO:0046373">
    <property type="term" value="P:L-arabinose metabolic process"/>
    <property type="evidence" value="ECO:0007669"/>
    <property type="project" value="InterPro"/>
</dbReference>
<dbReference type="InterPro" id="IPR008979">
    <property type="entry name" value="Galactose-bd-like_sf"/>
</dbReference>
<dbReference type="Gene3D" id="3.20.20.80">
    <property type="entry name" value="Glycosidases"/>
    <property type="match status" value="1"/>
</dbReference>
<keyword evidence="7" id="KW-0326">Glycosidase</keyword>
<dbReference type="SUPFAM" id="SSF75005">
    <property type="entry name" value="Arabinanase/levansucrase/invertase"/>
    <property type="match status" value="2"/>
</dbReference>
<dbReference type="PANTHER" id="PTHR31776">
    <property type="entry name" value="ALPHA-L-ARABINOFURANOSIDASE 1"/>
    <property type="match status" value="1"/>
</dbReference>
<evidence type="ECO:0000259" key="9">
    <source>
        <dbReference type="SMART" id="SM00813"/>
    </source>
</evidence>
<dbReference type="Pfam" id="PF04616">
    <property type="entry name" value="Glyco_hydro_43"/>
    <property type="match status" value="2"/>
</dbReference>
<dbReference type="EC" id="3.2.1.55" evidence="4"/>
<dbReference type="InterPro" id="IPR055235">
    <property type="entry name" value="ASD1_cat"/>
</dbReference>
<dbReference type="InterPro" id="IPR023296">
    <property type="entry name" value="Glyco_hydro_beta-prop_sf"/>
</dbReference>
<sequence>MAIGLVDRKVSASSDHYWLFTSFRDSGDGLHLAYSDDARQWVEIPGVRLKPTVGSKLMRDPHIVRGPDNLFHMVWTTGWHDKGIGYATSRDLVNWSEQRFLPLMQHEADCRTCWAPEAFYDDRSDQFIVMWSSDIPSASGESNPQGGYHRAYYVTTKDFNEFSKPQMLFDPGFNNIDTTMLMVDGKYRIVFKETDDQPAGIWGRICGAEADSPTGPFRLLDEPIIADERVEGPALVEVDGKTLLYVDYYANHRYGCLETADWRTWRNISRETHPVDGQRHGSILQVSLDELQAIDPDAGRQAPAAALPGVNADPHVAFFGDRCYLYPTTDGTEGWRSTSFQAWSSDDLVHWRNEGVILDLPRDLKWAELHAWAPAIATKNGKYYYYYSANKNIGVAVADQPEGPFRDPLGRPLMSARDYRGMQCIDPMVFVDDDGKAYLYWGQGRCKVVPLADDMISFDPSEVRDITPPGYNEGPFVHKRGGVYYLSWSEFDTRDPRYSVCYGTSKSPLGPFAKAAVNPILKQKGVVRGAGHHSIGKVPGRDQWVIAYHRFRIPGGDGYNRETCLSPLRFNADGTIQQVDVFESVPATDLKATEAESEESAAIELEIDLTQDGKPISDHLFGIFFEDLNYAADGGLYAEMVENRSFEYSAADKPGWHSLTNWKLVQQDGGKGSVIVEMNQPLHPNNPKYAVLGVNNSDGRVGLENSGFGGITVEAGNKYNVSLFARQVAGDAGPIVARLVDSNGEAIAEVDLGTPDGSWRPLEGVLEPSQSDAKARLVISSRCLGRVALDMISLFPQDTFRGRKNGLRKDLAQAIADLEPKFVRFPGGCLVHGDGLDNMYRWQDSIGPVHERKGQRNIWRYHQSLGLGYYEYFQFCEDINAIPVPVVPAGVCCQHSGARATGRWDQGQRGIPLEDMPAYIQEVLDLIEYANGPADSEWGSKRAAAGHPEPFHLKYLGIGNEDLITPEFVERFRMIYEAVTAAHPEIEVIGTVGPFPDGEDYDKGWRLARDLHLEMVDEHYYKPPQWFLDNLSRYDDYSRDEAAVYLGEYAAHERNRESTLRTALAEAAYMTHLERNGDIVTMASYAPLLGKIGNTQWNPNLIYFTNTEVSPTINYFVQQMFATNSGDRFLNVECELPVSVIRQSESGDLILKLVNPGPAEPTVSVHLVGASPISQKVSCTTLAGDPAQVNRHGETQQLRPVTTEIEVGTNFDYTLPAFSLTVLRVSTD</sequence>
<dbReference type="Gene3D" id="2.115.10.20">
    <property type="entry name" value="Glycosyl hydrolase domain, family 43"/>
    <property type="match status" value="2"/>
</dbReference>
<protein>
    <recommendedName>
        <fullName evidence="4">non-reducing end alpha-L-arabinofuranosidase</fullName>
        <ecNumber evidence="4">3.2.1.55</ecNumber>
    </recommendedName>
</protein>
<dbReference type="Pfam" id="PF06964">
    <property type="entry name" value="Alpha-L-AF_C"/>
    <property type="match status" value="1"/>
</dbReference>
<organism evidence="10 11">
    <name type="scientific">Aeoliella straminimaris</name>
    <dbReference type="NCBI Taxonomy" id="2954799"/>
    <lineage>
        <taxon>Bacteria</taxon>
        <taxon>Pseudomonadati</taxon>
        <taxon>Planctomycetota</taxon>
        <taxon>Planctomycetia</taxon>
        <taxon>Pirellulales</taxon>
        <taxon>Lacipirellulaceae</taxon>
        <taxon>Aeoliella</taxon>
    </lineage>
</organism>
<keyword evidence="6" id="KW-0378">Hydrolase</keyword>
<evidence type="ECO:0000256" key="7">
    <source>
        <dbReference type="ARBA" id="ARBA00023295"/>
    </source>
</evidence>
<feature type="domain" description="Alpha-L-arabinofuranosidase C-terminal" evidence="9">
    <location>
        <begin position="1047"/>
        <end position="1219"/>
    </location>
</feature>
<evidence type="ECO:0000256" key="2">
    <source>
        <dbReference type="ARBA" id="ARBA00007186"/>
    </source>
</evidence>
<evidence type="ECO:0000256" key="4">
    <source>
        <dbReference type="ARBA" id="ARBA00012670"/>
    </source>
</evidence>
<dbReference type="CDD" id="cd09004">
    <property type="entry name" value="GH43_bXyl-like"/>
    <property type="match status" value="1"/>
</dbReference>
<dbReference type="PANTHER" id="PTHR31776:SF26">
    <property type="entry name" value="SECRETED ARABINOSIDASE"/>
    <property type="match status" value="1"/>
</dbReference>
<keyword evidence="5" id="KW-0732">Signal</keyword>
<dbReference type="InterPro" id="IPR017853">
    <property type="entry name" value="GH"/>
</dbReference>
<dbReference type="CDD" id="cd08983">
    <property type="entry name" value="GH43_Bt3655-like"/>
    <property type="match status" value="1"/>
</dbReference>
<evidence type="ECO:0000256" key="8">
    <source>
        <dbReference type="PIRSR" id="PIRSR606710-2"/>
    </source>
</evidence>
<evidence type="ECO:0000256" key="5">
    <source>
        <dbReference type="ARBA" id="ARBA00022729"/>
    </source>
</evidence>
<comment type="similarity">
    <text evidence="3">Belongs to the glycosyl hydrolase 43 family.</text>
</comment>
<dbReference type="Gene3D" id="2.60.40.1180">
    <property type="entry name" value="Golgi alpha-mannosidase II"/>
    <property type="match status" value="1"/>
</dbReference>
<dbReference type="InterPro" id="IPR013780">
    <property type="entry name" value="Glyco_hydro_b"/>
</dbReference>
<keyword evidence="11" id="KW-1185">Reference proteome</keyword>